<dbReference type="Proteomes" id="UP001190700">
    <property type="component" value="Unassembled WGS sequence"/>
</dbReference>
<dbReference type="EMBL" id="LGRX02021606">
    <property type="protein sequence ID" value="KAK3256500.1"/>
    <property type="molecule type" value="Genomic_DNA"/>
</dbReference>
<dbReference type="GO" id="GO:0000146">
    <property type="term" value="F:microfilament motor activity"/>
    <property type="evidence" value="ECO:0007669"/>
    <property type="project" value="TreeGrafter"/>
</dbReference>
<evidence type="ECO:0000313" key="3">
    <source>
        <dbReference type="Proteomes" id="UP001190700"/>
    </source>
</evidence>
<accession>A0AAE0FBD6</accession>
<evidence type="ECO:0000256" key="1">
    <source>
        <dbReference type="SAM" id="Coils"/>
    </source>
</evidence>
<feature type="non-terminal residue" evidence="2">
    <location>
        <position position="1"/>
    </location>
</feature>
<evidence type="ECO:0000313" key="2">
    <source>
        <dbReference type="EMBL" id="KAK3256500.1"/>
    </source>
</evidence>
<gene>
    <name evidence="2" type="ORF">CYMTET_34368</name>
</gene>
<sequence length="4840" mass="574403">THASGRAFLHGIETTIGEERSRKTQRRVFAAWRERMKARRRNMGIFLNLLFRYLRQFLTLWHTYTTDRKFRRRHVVAYFLRYWKSLHRKCFTAWRMRMQRARWMRRCVRTLQARFASRRVRAALHELRPRAHAKAQLHARLRAHHGATLQRQTARHWHAVAMRGAKLRHLEGMVIARRCFSQQQLHLAVLASWFMVAVRTRMLQKAELHCRRTHGRFSVRAAFAAWAAETRWSVREAQEQRQLTAARGYVEGTASRHGGVRKITAVWAAWKAHFLGSFRVRKMVAQMIRQRADMTCLLMLTQWAHYVEGMRGERREEQDAEMTDWMHATALKEAEAQHAENSSAFRFSMEVEAAGLQEQVSLAEARAWQLEGQLEDLRLQAFHNMIRHRNRELLAVVIRSWGAAVTFSQVRHKGLARAWCRRTTRALRAWQQIASAQRVHHSLLTAYRMWRQRSGMHQIMDAWHTETCMRRKRGAVANLALAKLLRRRLQIAVRTWVESTGISREETSMEKEMREMAVEHDRERIQLLSRVEDKDVEMYCLDMMAKEREEYTTEVWRRRSIAMVEWMGRNYRRRAKSRAMAKWIEAHTNQSDWKHRRDILFQVSTKRMLSGAFLKLHANCQQKRRRLQVLLKVQFQAEWRMLVVSIVAWNMATRRARRFNSVVARKQMWWSRGCQHSFLAEWFAHTQLTRWRRLQLGRAREEAMFVLFTYWRDAAVDAAAEREHLVAQDEMQSRLAGERQEEMSALLEARDEMEMKLTQQVDSLTQQCSLLRGTHESHLHQRRGFSVEAAVFTEWRVLGARRRRLRYACAGVMVRSGTRQLRDITSVWLLRAQENRLRLQHLTLLLVGRRRTTQAMVVHGWVQWRAKSGRVRANVRRLTRARLQAGLREWHGAVQLLARSRRRAQRGVVRHSARRLREMFLAWEMILDKEHVVIREERRLDALEAVFTRNTAWMVAGWDRGVVRAWNGAARARRRQSGKVARMVDRRARRQVVQGVRDWARQGVMRRVVRRRRRRSCLRYFLRTWKRGAHEYRVHMHELQRHSAHIGQQTLDLVLRSWFTLVYDKLIIQKSMQRMWEKVAGRRMEVAWRLWQEAMVLHKKEWEAAQHELDYAVVYQQEVAELQEGHDAVVAEMSRTLETNYTLMQSDSLMLSVELATAKESLHRFQTSRTRLVRQRALWRMQEKMLQSWYCHCVERRKRRKLLRNIFMRIRHGIRDTAFSGWHAYLSQRVVKSTVRTRLLMQRRLTVAGRFIATWREEAAWRVARYHVACRAVEMVANTRGRQCLRQWQEVMVAWRRRRVITESAAARHVVRAMHEALQDWSHKAYWQRVHREGAERLEGLAEGHQKQLLEMMAKYAEGAREAQKAFEMEEARFDRFVELSRGRGMQMMADRRHTRLVLDALRAWGELLVEKAEFAASKADAEAETLQAIINGWNATVHKECETALLLDRFRLRWGRHLLQAALTGFVEVTGRQRLLRVAMAKVLSWTTKGIRGRILATWAQHASYVSRRRRTVAAAVRRLQRCVLRDMLKAWLMVTVDQSAYEETSAALMSQQREEVLATLFRDWRAHAEQQTWRASLLARGLNLGVARCLRAALWAWLQRTEAAAGKQLRLLRGTRASQRCLLRAVYRAWREAVAGDWLERNRQATIDTIGQVLERKSHEFGWDMARQAWDAWRTMIRFHQGLAAKAVRLLMRRRDRRAVVALGVWADAVAALRLVHEVAGRNRRVKALLAWREYLKERAAMEGVLRAHHGVVWRETCAQILGVWVDKAHARVTSRRRVVLIRDRKQQRMLVLSFGLWAGLTEERHQKCELGELELDLTVRHDQEVSDLMAFHAAQVAETKRDVEEKYETLKWDRYSLEVMVNDEIEKAQRDYKLLIRLNELRFIKRHEHRFKRDVWRAWVEMRTFLRLFTRGLAKSAAHRVHALQSAVLRWWGEWAAERASCAKCMAAVLRDRLARRAFSMLLLWEEEVGAARLQRHRVLRMVMWRKAGFLAAWRSVVVVIVTRRHSGGCLYRRVLWRHMIELLEEWRGEAAGLAEARRRAEGLAMLESQHQTQLTNLMAEHSDALDLKRVELEEKAKERTSLEEFMQHEIHLRAEALAAQHLTLAGHLEARYERSLLRGSLREWSAVLHLAHCGAELHSRLRSRLAGGVLGCWRAEVEAQVRTKDKALRMAVLRARQMAREHLARWEVAANRLVIRKQLGERGVLRVTQILGRACLQRWRLYTESQRMLQERLHASTLRSHFWALQTVLHDWKQWADNEKMMRGQQEELMSTEVNYQMEISGEEVRHRGEVEDMAERMRNKEIEWWQEKMLLEMDKVHLKESVDYEKTNHRKHMQKRARVHALHMAWDSWMEGFARRAHYRHLAAVLCANITRERLAGAVAVWWMYRSREKSRRELQAIINQQRTLKTVSVCMTVWMNTSLAMAVRRALVARGMARTRLRTLQRALHAWAQVALFAGNVTRRIRRQLSKLRAHHVREALLGWEEVAKHEVEIRARQEEERRVQADHAEEIQEMHEAAERREMQHMDALDLKDIDMFSQEMMMQVEVDRRRRNQMYTIRMQMLHKGERREAMLRRKVLAVWRELRAWRLSSEHTLDVFALAVRMRLTRTILQAWRGLRLRRHTLQHMHATCSGQHRQRALQHALASWEVFAQEEGQLSRKRLRLAAVLTRALLRRTLVVWEEHAWAAHVRKARVVALLRRGATWTARGALEAWSEATTIAREARWFDQRVARAVALFAGRQATAAYTHWALLVTTRRVEAHRVRTLRAAISRRTRAEVLVAWERHMTAWRAAQRHEDWSLLRRHMLSWQEGMADQKSYRILMRQQLQKNYFETMSQVFTVWAQVWNVSAGYRRLLQRHWNYGLRFLQSEVIKAWSEFTLREEAGRRLLERGLLRTFRHSAARVLQGWEQETVNAIEARRAEATLLQTLDDRLQQEQEVEMKHQGDINAVRTQAESDLYCQYSKEVMLLDAVQTEHSKAKMRLRSLERHFASRRRMAMIVMVLEWWSHVSADQISRRRRIARLVARRVKVSRQTVFTSWAATTATMRVTARHTSKVAHRVVRDAFWQWHLGLEVAEGKARAADAAQHWLYLRTGRLAVEAWVEAVAELKAERLEARRAEAIRHTVERGAGEADALMLSRILLVWLQHTRESRTRLQRSQHLARRRVVLAWTKVLEGWSHIAHQRGLARLHYYWNLKAHILWGWVDFVRSTHHEKKQLMQHHERTWNRTMCSVMGVWWDMAELMLRMRRLLKRGIKRQSVRYKSWVVAEWVAAAAQQKRERRREEEHMDEVVDHEEELARILAEHREEIQSYRGQLSDMEVTHYSQETMLEMEMERVRLSRRNLMKNHLGHLRKRLDLQRQHFVLTEWLACAVSHRREKAIVVRQLGKRRLSILQMCLLSWEQHRAEARARVLQHAFLNRHHLVSLKRSVWADWIARVRLQKRRLWAVKEVVARMRGKDAATTFGWWTLWASQEKHRRCAVNRKRRSTLQYMLQNWFLLAAWGQQEQQTTAETQMQEAEHQLEISQLLEKHKQDMAEMYEKLDVMTVDHYSQETMINIETERLSKIMSLSIRRQSRNLNIRSYCRNRRKSFNQWTQWASSKFWCRLMVVKLRLGYLERRQASVLSEWNQWSSEKAGAKSLIGRCRANWALRTLHGCLFGWQAVLMSLQRIKNVITRAMERSKRMSMRISFDVWTEETYFLQWRKQREALKQTIHNFVERSFSGKCQTFAWDAFNVWSAITKHWRADRLRVAVMLRRSNHALLHLCVEEWLRIQSFQKLARKHHLFCARRRVFNGWLHGCRSSIWALQEHRIRSRRESRILKAVMAMWTELGARCTRNMRLYVRALHRISGGHARRVLLVWRHVATEEREERVKEQKMTILEMEHQEEIAKEVRAFQDEIAVLRGTVEMKEVDKFSTETVLTELNDSMRAHVMFVRQKFQLYLVLRQQWRLVREAIMAWMLYTMMGQRRRHEVVVFAQRWRRHVKQLVLDRWQARVRGRGLWTCNVFAAVTRLRRFKHLRQLTHAWKLLSDFKLARLRMVEAHFVLVCTRSYLRLWSRVTREALMEAPKKKYAATLKAFVASKVRRLLVNACKVTLERWHFYCILNHEKKLKCIRSLAKHNYRGAKEVFQAWLEALHMSIAIDELVYGRHIKKSFRAWCEACDAKREHTRLLHQHMSILWGSIMQEVMLRWTQMVMHERVRKQLFVRASLRVHNHLKLKVLQVWVLFMEDLAAAEDAELTEQEQLEAMEKRTATVALHLEGHLLRQKFYKLRKLIEAWHAEVLYATHLRWTVALPLMRRLRSLAMSALGGWLLFTRSKRSTLQVMYRLADVTQHRMGRRALLAWVAFRDSCFNAYRLQLRIWDKACSTLQRAIFRDWFMVSHDRQMQMELERAALEYELDHQQELATLQEANQVVVKDSDAKVVVEHANMQIALGEVDRLNELYVRHITQCCHAITKRSAGRLIKAGFYGWSEEIAKKRRDRHVLTLHLDCVAVELARAVLVAWADLLEHRMQAMLKSSVLLQRLQRGHLARGFQALAEHAELCHRREACARRAIARLQSQRRAAAIVRWAEAAQNRSVLRKVASRALHRMRHRQLCAAFTKWEEKVAATEQANLMRVALLSQETDLKQVTEEVTAYAQVQISDYEERCKHQLALMEQQLLEHQHQSELLDFEVRRREHNKVVVQATHLARMLVQWSRRIVQKAFTQWARCAEKLVHAVHEADLIFSQRAQEILQNAMGTWLYVMSRNATLDLQFGRIFTRHLRRTARDTLFEWLHLTVHAKILRHQVARSELRLWEGVMMLPCRDKACISTGSQQATSCTAAAAAFFLVPANAHSACCL</sequence>
<dbReference type="GO" id="GO:0051015">
    <property type="term" value="F:actin filament binding"/>
    <property type="evidence" value="ECO:0007669"/>
    <property type="project" value="TreeGrafter"/>
</dbReference>
<evidence type="ECO:0008006" key="4">
    <source>
        <dbReference type="Google" id="ProtNLM"/>
    </source>
</evidence>
<organism evidence="2 3">
    <name type="scientific">Cymbomonas tetramitiformis</name>
    <dbReference type="NCBI Taxonomy" id="36881"/>
    <lineage>
        <taxon>Eukaryota</taxon>
        <taxon>Viridiplantae</taxon>
        <taxon>Chlorophyta</taxon>
        <taxon>Pyramimonadophyceae</taxon>
        <taxon>Pyramimonadales</taxon>
        <taxon>Pyramimonadaceae</taxon>
        <taxon>Cymbomonas</taxon>
    </lineage>
</organism>
<comment type="caution">
    <text evidence="2">The sequence shown here is derived from an EMBL/GenBank/DDBJ whole genome shotgun (WGS) entry which is preliminary data.</text>
</comment>
<keyword evidence="1" id="KW-0175">Coiled coil</keyword>
<dbReference type="PANTHER" id="PTHR45615:SF40">
    <property type="entry name" value="MYOSIN HEAVY CHAIN, NON-MUSCLE"/>
    <property type="match status" value="1"/>
</dbReference>
<protein>
    <recommendedName>
        <fullName evidence="4">Sfi1 spindle body domain-containing protein</fullName>
    </recommendedName>
</protein>
<name>A0AAE0FBD6_9CHLO</name>
<dbReference type="GO" id="GO:0032982">
    <property type="term" value="C:myosin filament"/>
    <property type="evidence" value="ECO:0007669"/>
    <property type="project" value="TreeGrafter"/>
</dbReference>
<dbReference type="GO" id="GO:0016460">
    <property type="term" value="C:myosin II complex"/>
    <property type="evidence" value="ECO:0007669"/>
    <property type="project" value="TreeGrafter"/>
</dbReference>
<dbReference type="PANTHER" id="PTHR45615">
    <property type="entry name" value="MYOSIN HEAVY CHAIN, NON-MUSCLE"/>
    <property type="match status" value="1"/>
</dbReference>
<keyword evidence="3" id="KW-1185">Reference proteome</keyword>
<proteinExistence type="predicted"/>
<feature type="coiled-coil region" evidence="1">
    <location>
        <begin position="3285"/>
        <end position="3323"/>
    </location>
</feature>
<dbReference type="GO" id="GO:0005737">
    <property type="term" value="C:cytoplasm"/>
    <property type="evidence" value="ECO:0007669"/>
    <property type="project" value="TreeGrafter"/>
</dbReference>
<reference evidence="2 3" key="1">
    <citation type="journal article" date="2015" name="Genome Biol. Evol.">
        <title>Comparative Genomics of a Bacterivorous Green Alga Reveals Evolutionary Causalities and Consequences of Phago-Mixotrophic Mode of Nutrition.</title>
        <authorList>
            <person name="Burns J.A."/>
            <person name="Paasch A."/>
            <person name="Narechania A."/>
            <person name="Kim E."/>
        </authorList>
    </citation>
    <scope>NUCLEOTIDE SEQUENCE [LARGE SCALE GENOMIC DNA]</scope>
    <source>
        <strain evidence="2 3">PLY_AMNH</strain>
    </source>
</reference>